<dbReference type="Pfam" id="PF00149">
    <property type="entry name" value="Metallophos"/>
    <property type="match status" value="1"/>
</dbReference>
<name>A0A5C4T3I6_9BACL</name>
<dbReference type="InterPro" id="IPR050884">
    <property type="entry name" value="CNP_phosphodiesterase-III"/>
</dbReference>
<dbReference type="GO" id="GO:0016787">
    <property type="term" value="F:hydrolase activity"/>
    <property type="evidence" value="ECO:0007669"/>
    <property type="project" value="UniProtKB-KW"/>
</dbReference>
<dbReference type="EMBL" id="VDCQ01000040">
    <property type="protein sequence ID" value="TNJ63632.1"/>
    <property type="molecule type" value="Genomic_DNA"/>
</dbReference>
<dbReference type="GO" id="GO:0046872">
    <property type="term" value="F:metal ion binding"/>
    <property type="evidence" value="ECO:0007669"/>
    <property type="project" value="UniProtKB-KW"/>
</dbReference>
<organism evidence="7 8">
    <name type="scientific">Paenibacillus hemerocallicola</name>
    <dbReference type="NCBI Taxonomy" id="1172614"/>
    <lineage>
        <taxon>Bacteria</taxon>
        <taxon>Bacillati</taxon>
        <taxon>Bacillota</taxon>
        <taxon>Bacilli</taxon>
        <taxon>Bacillales</taxon>
        <taxon>Paenibacillaceae</taxon>
        <taxon>Paenibacillus</taxon>
    </lineage>
</organism>
<evidence type="ECO:0000259" key="5">
    <source>
        <dbReference type="Pfam" id="PF00149"/>
    </source>
</evidence>
<keyword evidence="1" id="KW-0479">Metal-binding</keyword>
<evidence type="ECO:0000256" key="3">
    <source>
        <dbReference type="ARBA" id="ARBA00023004"/>
    </source>
</evidence>
<dbReference type="Gene3D" id="3.60.21.10">
    <property type="match status" value="1"/>
</dbReference>
<evidence type="ECO:0000256" key="1">
    <source>
        <dbReference type="ARBA" id="ARBA00022723"/>
    </source>
</evidence>
<accession>A0A5C4T3I6</accession>
<evidence type="ECO:0000259" key="6">
    <source>
        <dbReference type="Pfam" id="PF03372"/>
    </source>
</evidence>
<dbReference type="InterPro" id="IPR004843">
    <property type="entry name" value="Calcineurin-like_PHP"/>
</dbReference>
<dbReference type="PANTHER" id="PTHR42988:SF2">
    <property type="entry name" value="CYCLIC NUCLEOTIDE PHOSPHODIESTERASE CBUA0032-RELATED"/>
    <property type="match status" value="1"/>
</dbReference>
<evidence type="ECO:0008006" key="9">
    <source>
        <dbReference type="Google" id="ProtNLM"/>
    </source>
</evidence>
<dbReference type="Pfam" id="PF03372">
    <property type="entry name" value="Exo_endo_phos"/>
    <property type="match status" value="1"/>
</dbReference>
<keyword evidence="2" id="KW-0378">Hydrolase</keyword>
<evidence type="ECO:0000256" key="2">
    <source>
        <dbReference type="ARBA" id="ARBA00022801"/>
    </source>
</evidence>
<evidence type="ECO:0000256" key="4">
    <source>
        <dbReference type="ARBA" id="ARBA00025742"/>
    </source>
</evidence>
<evidence type="ECO:0000313" key="8">
    <source>
        <dbReference type="Proteomes" id="UP000307943"/>
    </source>
</evidence>
<reference evidence="7 8" key="1">
    <citation type="submission" date="2019-05" db="EMBL/GenBank/DDBJ databases">
        <title>We sequenced the genome of Paenibacillus hemerocallicola KCTC 33185 for further insight into its adaptation and study the phylogeny of Paenibacillus.</title>
        <authorList>
            <person name="Narsing Rao M.P."/>
        </authorList>
    </citation>
    <scope>NUCLEOTIDE SEQUENCE [LARGE SCALE GENOMIC DNA]</scope>
    <source>
        <strain evidence="7 8">KCTC 33185</strain>
    </source>
</reference>
<keyword evidence="8" id="KW-1185">Reference proteome</keyword>
<dbReference type="SUPFAM" id="SSF56300">
    <property type="entry name" value="Metallo-dependent phosphatases"/>
    <property type="match status" value="1"/>
</dbReference>
<dbReference type="Proteomes" id="UP000307943">
    <property type="component" value="Unassembled WGS sequence"/>
</dbReference>
<dbReference type="OrthoDB" id="7051823at2"/>
<dbReference type="InterPro" id="IPR036691">
    <property type="entry name" value="Endo/exonu/phosph_ase_sf"/>
</dbReference>
<dbReference type="AlphaFoldDB" id="A0A5C4T3I6"/>
<gene>
    <name evidence="7" type="ORF">FE784_24565</name>
</gene>
<dbReference type="Gene3D" id="3.60.10.10">
    <property type="entry name" value="Endonuclease/exonuclease/phosphatase"/>
    <property type="match status" value="1"/>
</dbReference>
<feature type="domain" description="Endonuclease/exonuclease/phosphatase" evidence="6">
    <location>
        <begin position="15"/>
        <end position="267"/>
    </location>
</feature>
<proteinExistence type="inferred from homology"/>
<dbReference type="PANTHER" id="PTHR42988">
    <property type="entry name" value="PHOSPHOHYDROLASE"/>
    <property type="match status" value="1"/>
</dbReference>
<dbReference type="InterPro" id="IPR029052">
    <property type="entry name" value="Metallo-depent_PP-like"/>
</dbReference>
<dbReference type="RefSeq" id="WP_139604905.1">
    <property type="nucleotide sequence ID" value="NZ_VDCQ01000040.1"/>
</dbReference>
<sequence>MSLIERTNHETLRIMTSNVWGNCGDQPIANRDDKLADVFLRYRPDILGLQEVSAKVRREQVSIFDLLDSQYAEVAVDIEPRSNNYTPLLYLKEKFTVLRCGFHCYSGLNDSNSKSVTWAVFACKSSGNRFAVCNTHFYWKDDDAGKEARISNSKELVDVVAAIMPIRQIPVLCMGDFNCRASSDPIRILLDNGFADARSAATVRTSDSNAHHPYPEWDEALQIFANGPAPTGEYAQAIDHIFYAVGTASIFVYETIDCQDALDASDHCPVYVDLSFREVAATSPPIASLAPEALHICWMTDLHLVDAVAGQPQAEGAIRGNRHYYAAMQKLRQAVDTINKEQPDFVICTGDITDRVQPLASFQEEWERIVAPKDLVIGNHDLDNGYRSLVEQLGYATRPVVAGSVFNRSLSLRKGALRVRLLLLDTNIGEDGAHRVGTSEGALQEEAIAWLEQEMRTCPEALVLLFSHHGMAGPTKYFHQPDVTRYYAMVDRVAEAKPELRLLHCAGHHHVHPLAEILVRTPYDSFINGVAMISESSSFMHVLSIAQDGTWTLSYRELRTEGDDG</sequence>
<keyword evidence="3" id="KW-0408">Iron</keyword>
<feature type="domain" description="Calcineurin-like phosphoesterase" evidence="5">
    <location>
        <begin position="295"/>
        <end position="511"/>
    </location>
</feature>
<dbReference type="InterPro" id="IPR005135">
    <property type="entry name" value="Endo/exonuclease/phosphatase"/>
</dbReference>
<dbReference type="SUPFAM" id="SSF56219">
    <property type="entry name" value="DNase I-like"/>
    <property type="match status" value="1"/>
</dbReference>
<comment type="caution">
    <text evidence="7">The sequence shown here is derived from an EMBL/GenBank/DDBJ whole genome shotgun (WGS) entry which is preliminary data.</text>
</comment>
<comment type="similarity">
    <text evidence="4">Belongs to the cyclic nucleotide phosphodiesterase class-III family.</text>
</comment>
<protein>
    <recommendedName>
        <fullName evidence="9">Calcineurin-like phosphoesterase domain-containing protein</fullName>
    </recommendedName>
</protein>
<evidence type="ECO:0000313" key="7">
    <source>
        <dbReference type="EMBL" id="TNJ63632.1"/>
    </source>
</evidence>